<keyword evidence="2" id="KW-1185">Reference proteome</keyword>
<dbReference type="Proteomes" id="UP000321291">
    <property type="component" value="Chromosome"/>
</dbReference>
<dbReference type="OrthoDB" id="711735at2"/>
<evidence type="ECO:0000313" key="2">
    <source>
        <dbReference type="Proteomes" id="UP000321291"/>
    </source>
</evidence>
<dbReference type="KEGG" id="agi:FSB73_06685"/>
<sequence length="106" mass="12266">MIIDEKWLLELLDSPLETQTLAGEDKQAMLIRGVTHLIETDFAGLCQLLYRVDVDEKRLKERLNSSDAPPAEIIAHLLLERQKQKVALRAKYQMGIPKDIPEDERW</sequence>
<dbReference type="EMBL" id="CP042434">
    <property type="protein sequence ID" value="QEC71404.1"/>
    <property type="molecule type" value="Genomic_DNA"/>
</dbReference>
<evidence type="ECO:0000313" key="1">
    <source>
        <dbReference type="EMBL" id="QEC71404.1"/>
    </source>
</evidence>
<dbReference type="AlphaFoldDB" id="A0A5B8VIM9"/>
<accession>A0A5B8VIM9</accession>
<reference evidence="1 2" key="1">
    <citation type="journal article" date="2017" name="Int. J. Syst. Evol. Microbiol.">
        <title>Arachidicoccus ginsenosidivorans sp. nov., with ginsenoside-converting activity isolated from ginseng cultivating soil.</title>
        <authorList>
            <person name="Siddiqi M.Z."/>
            <person name="Aslam Z."/>
            <person name="Im W.T."/>
        </authorList>
    </citation>
    <scope>NUCLEOTIDE SEQUENCE [LARGE SCALE GENOMIC DNA]</scope>
    <source>
        <strain evidence="1 2">Gsoil 809</strain>
    </source>
</reference>
<dbReference type="RefSeq" id="WP_146780759.1">
    <property type="nucleotide sequence ID" value="NZ_CP042434.1"/>
</dbReference>
<proteinExistence type="predicted"/>
<organism evidence="1 2">
    <name type="scientific">Arachidicoccus ginsenosidivorans</name>
    <dbReference type="NCBI Taxonomy" id="496057"/>
    <lineage>
        <taxon>Bacteria</taxon>
        <taxon>Pseudomonadati</taxon>
        <taxon>Bacteroidota</taxon>
        <taxon>Chitinophagia</taxon>
        <taxon>Chitinophagales</taxon>
        <taxon>Chitinophagaceae</taxon>
        <taxon>Arachidicoccus</taxon>
    </lineage>
</organism>
<name>A0A5B8VIM9_9BACT</name>
<gene>
    <name evidence="1" type="ORF">FSB73_06685</name>
</gene>
<protein>
    <submittedName>
        <fullName evidence="1">Uncharacterized protein</fullName>
    </submittedName>
</protein>